<reference evidence="4" key="1">
    <citation type="submission" date="2017-02" db="EMBL/GenBank/DDBJ databases">
        <title>Natronthermophilus aegyptiacus gen. nov.,sp. nov., an aerobic, extremely halophilic alkalithermophilic archaeon isolated from the athalassohaline Wadi An Natrun, Egypt.</title>
        <authorList>
            <person name="Zhao B."/>
        </authorList>
    </citation>
    <scope>NUCLEOTIDE SEQUENCE [LARGE SCALE GENOMIC DNA]</scope>
    <source>
        <strain evidence="4">JW/NM-HA 15</strain>
    </source>
</reference>
<dbReference type="InterPro" id="IPR052975">
    <property type="entry name" value="Repressor-like_regulatory"/>
</dbReference>
<name>A0A2Z2HR46_9EURY</name>
<feature type="region of interest" description="Disordered" evidence="1">
    <location>
        <begin position="67"/>
        <end position="94"/>
    </location>
</feature>
<accession>A0A2Z2HR46</accession>
<dbReference type="AlphaFoldDB" id="A0A2Z2HR46"/>
<keyword evidence="4" id="KW-1185">Reference proteome</keyword>
<sequence>MGTDTDERRIDPKGRVTIPKTIRRRLALEAGEHVEVAIEEGAVVIRPTSQVSRSEFVETMEGCITAETRRQPAGSLAPDELKADWTSDLPDATE</sequence>
<evidence type="ECO:0000313" key="3">
    <source>
        <dbReference type="EMBL" id="ARS89621.1"/>
    </source>
</evidence>
<dbReference type="InterPro" id="IPR007159">
    <property type="entry name" value="SpoVT-AbrB_dom"/>
</dbReference>
<dbReference type="Pfam" id="PF04014">
    <property type="entry name" value="MazE_antitoxin"/>
    <property type="match status" value="1"/>
</dbReference>
<dbReference type="RefSeq" id="WP_086887998.1">
    <property type="nucleotide sequence ID" value="NZ_CP019893.1"/>
</dbReference>
<proteinExistence type="predicted"/>
<dbReference type="PROSITE" id="PS51740">
    <property type="entry name" value="SPOVT_ABRB"/>
    <property type="match status" value="1"/>
</dbReference>
<dbReference type="Proteomes" id="UP000250088">
    <property type="component" value="Chromosome"/>
</dbReference>
<dbReference type="SUPFAM" id="SSF89447">
    <property type="entry name" value="AbrB/MazE/MraZ-like"/>
    <property type="match status" value="1"/>
</dbReference>
<evidence type="ECO:0000259" key="2">
    <source>
        <dbReference type="PROSITE" id="PS51740"/>
    </source>
</evidence>
<dbReference type="GO" id="GO:0003677">
    <property type="term" value="F:DNA binding"/>
    <property type="evidence" value="ECO:0007669"/>
    <property type="project" value="InterPro"/>
</dbReference>
<evidence type="ECO:0000256" key="1">
    <source>
        <dbReference type="SAM" id="MobiDB-lite"/>
    </source>
</evidence>
<dbReference type="SMART" id="SM00966">
    <property type="entry name" value="SpoVT_AbrB"/>
    <property type="match status" value="1"/>
</dbReference>
<dbReference type="OrthoDB" id="87832at2157"/>
<feature type="domain" description="SpoVT-AbrB" evidence="2">
    <location>
        <begin position="5"/>
        <end position="50"/>
    </location>
</feature>
<dbReference type="NCBIfam" id="TIGR01439">
    <property type="entry name" value="lp_hng_hel_AbrB"/>
    <property type="match status" value="1"/>
</dbReference>
<dbReference type="KEGG" id="naj:B1756_07635"/>
<dbReference type="InterPro" id="IPR037914">
    <property type="entry name" value="SpoVT-AbrB_sf"/>
</dbReference>
<gene>
    <name evidence="3" type="ORF">B1756_07635</name>
</gene>
<dbReference type="GeneID" id="32893941"/>
<evidence type="ECO:0000313" key="4">
    <source>
        <dbReference type="Proteomes" id="UP000250088"/>
    </source>
</evidence>
<dbReference type="PANTHER" id="PTHR34860">
    <property type="entry name" value="REPRESSOR-LIKE PROTEIN SSO7C3"/>
    <property type="match status" value="1"/>
</dbReference>
<dbReference type="EMBL" id="CP019893">
    <property type="protein sequence ID" value="ARS89621.1"/>
    <property type="molecule type" value="Genomic_DNA"/>
</dbReference>
<dbReference type="PANTHER" id="PTHR34860:SF6">
    <property type="entry name" value="REPRESSOR-LIKE PROTEIN SSO7C3"/>
    <property type="match status" value="1"/>
</dbReference>
<dbReference type="Gene3D" id="2.10.260.10">
    <property type="match status" value="1"/>
</dbReference>
<protein>
    <recommendedName>
        <fullName evidence="2">SpoVT-AbrB domain-containing protein</fullName>
    </recommendedName>
</protein>
<organism evidence="3 4">
    <name type="scientific">Natrarchaeobaculum aegyptiacum</name>
    <dbReference type="NCBI Taxonomy" id="745377"/>
    <lineage>
        <taxon>Archaea</taxon>
        <taxon>Methanobacteriati</taxon>
        <taxon>Methanobacteriota</taxon>
        <taxon>Stenosarchaea group</taxon>
        <taxon>Halobacteria</taxon>
        <taxon>Halobacteriales</taxon>
        <taxon>Natrialbaceae</taxon>
        <taxon>Natrarchaeobaculum</taxon>
    </lineage>
</organism>